<evidence type="ECO:0000256" key="1">
    <source>
        <dbReference type="SAM" id="MobiDB-lite"/>
    </source>
</evidence>
<protein>
    <recommendedName>
        <fullName evidence="4">PsbP C-terminal domain-containing protein</fullName>
    </recommendedName>
</protein>
<feature type="region of interest" description="Disordered" evidence="1">
    <location>
        <begin position="1"/>
        <end position="64"/>
    </location>
</feature>
<organism evidence="2 3">
    <name type="scientific">Edaphochlamys debaryana</name>
    <dbReference type="NCBI Taxonomy" id="47281"/>
    <lineage>
        <taxon>Eukaryota</taxon>
        <taxon>Viridiplantae</taxon>
        <taxon>Chlorophyta</taxon>
        <taxon>core chlorophytes</taxon>
        <taxon>Chlorophyceae</taxon>
        <taxon>CS clade</taxon>
        <taxon>Chlamydomonadales</taxon>
        <taxon>Chlamydomonadales incertae sedis</taxon>
        <taxon>Edaphochlamys</taxon>
    </lineage>
</organism>
<dbReference type="Proteomes" id="UP000612055">
    <property type="component" value="Unassembled WGS sequence"/>
</dbReference>
<dbReference type="OrthoDB" id="537296at2759"/>
<sequence length="273" mass="28618">MFSHQGLRVGLAGNERPRPCAATGGRKHAAGFATTTPRARAPLPPSATFESTSPCSSYDRSNTTTLRGEAPATVLTRRHAAAGLAAALALALPSPARAENGPLPKTCLAASDGLPPPPPLQPYSDPQGRFRLAVPCGWRQVTSLLPDSNVLASFYSPEEPGAETLAVYRGAPPEGGLGSPEEVAAALARVAPNGIVQESYGVTHGGRSYAVVHVQFGGNTAGMFGAAREFRSVVVVQGVQYTLRVTSTRYRYLAFPEVRSWLHGAAEAFEVTV</sequence>
<accession>A0A835XZ82</accession>
<name>A0A835XZ82_9CHLO</name>
<evidence type="ECO:0000313" key="3">
    <source>
        <dbReference type="Proteomes" id="UP000612055"/>
    </source>
</evidence>
<dbReference type="EMBL" id="JAEHOE010000041">
    <property type="protein sequence ID" value="KAG2492946.1"/>
    <property type="molecule type" value="Genomic_DNA"/>
</dbReference>
<proteinExistence type="predicted"/>
<feature type="compositionally biased region" description="Polar residues" evidence="1">
    <location>
        <begin position="49"/>
        <end position="64"/>
    </location>
</feature>
<keyword evidence="3" id="KW-1185">Reference proteome</keyword>
<comment type="caution">
    <text evidence="2">The sequence shown here is derived from an EMBL/GenBank/DDBJ whole genome shotgun (WGS) entry which is preliminary data.</text>
</comment>
<dbReference type="Gene3D" id="3.40.1000.10">
    <property type="entry name" value="Mog1/PsbP, alpha/beta/alpha sandwich"/>
    <property type="match status" value="1"/>
</dbReference>
<evidence type="ECO:0008006" key="4">
    <source>
        <dbReference type="Google" id="ProtNLM"/>
    </source>
</evidence>
<dbReference type="AlphaFoldDB" id="A0A835XZ82"/>
<reference evidence="2" key="1">
    <citation type="journal article" date="2020" name="bioRxiv">
        <title>Comparative genomics of Chlamydomonas.</title>
        <authorList>
            <person name="Craig R.J."/>
            <person name="Hasan A.R."/>
            <person name="Ness R.W."/>
            <person name="Keightley P.D."/>
        </authorList>
    </citation>
    <scope>NUCLEOTIDE SEQUENCE</scope>
    <source>
        <strain evidence="2">CCAP 11/70</strain>
    </source>
</reference>
<evidence type="ECO:0000313" key="2">
    <source>
        <dbReference type="EMBL" id="KAG2492946.1"/>
    </source>
</evidence>
<gene>
    <name evidence="2" type="ORF">HYH03_008854</name>
</gene>